<evidence type="ECO:0000259" key="5">
    <source>
        <dbReference type="SMART" id="SM00702"/>
    </source>
</evidence>
<dbReference type="Pfam" id="PF25238">
    <property type="entry name" value="OGFOD2-like"/>
    <property type="match status" value="1"/>
</dbReference>
<protein>
    <submittedName>
        <fullName evidence="7">2-oxoglutarate and iron-dependent oxygenase domain-containing protein 2 isoform X1</fullName>
    </submittedName>
</protein>
<keyword evidence="3" id="KW-0223">Dioxygenase</keyword>
<proteinExistence type="predicted"/>
<dbReference type="GO" id="GO:0016705">
    <property type="term" value="F:oxidoreductase activity, acting on paired donors, with incorporation or reduction of molecular oxygen"/>
    <property type="evidence" value="ECO:0007669"/>
    <property type="project" value="InterPro"/>
</dbReference>
<organism evidence="6 7">
    <name type="scientific">Vulpes vulpes</name>
    <name type="common">Red fox</name>
    <dbReference type="NCBI Taxonomy" id="9627"/>
    <lineage>
        <taxon>Eukaryota</taxon>
        <taxon>Metazoa</taxon>
        <taxon>Chordata</taxon>
        <taxon>Craniata</taxon>
        <taxon>Vertebrata</taxon>
        <taxon>Euteleostomi</taxon>
        <taxon>Mammalia</taxon>
        <taxon>Eutheria</taxon>
        <taxon>Laurasiatheria</taxon>
        <taxon>Carnivora</taxon>
        <taxon>Caniformia</taxon>
        <taxon>Canidae</taxon>
        <taxon>Vulpes</taxon>
    </lineage>
</organism>
<dbReference type="GO" id="GO:0031418">
    <property type="term" value="F:L-ascorbic acid binding"/>
    <property type="evidence" value="ECO:0007669"/>
    <property type="project" value="UniProtKB-KW"/>
</dbReference>
<sequence>MATARAPRRFCRCACFCTENLYVARYRLHVRFQGEQQLLRDYGRILRSRGCVSPKDFQELLGEVTFPSLHHPSARSRPPSPVLPALGLPFPLPVPLTAAPGRESRKCQGFSAGEKRIYRLPVFTAPFCRALLEELEHFEQSDMPKGRPNTMNNYGVLLHELGLDEPLVTPLRERFLQPLMALLYPDCGGGWLDSHRAFVVKYALGQDRELGCHYDNAELTLNVALGKTFTGGALYFGGLFQVSVCNPRGRAWGSQECPGLSPAVCRRRQPWPGPWKWSMWWARASCTGAASCMGPGPWAQVSAGTLSSGFGPLLCATACAPCAAANPTWWTTTRALVMASPARSPLLWMCAC</sequence>
<name>A0A3Q7UI73_VULVU</name>
<reference key="1">
    <citation type="submission" date="2019-01" db="UniProtKB">
        <authorList>
            <consortium name="RefSeq"/>
        </authorList>
    </citation>
    <scope>IDENTIFICATION</scope>
</reference>
<feature type="domain" description="Prolyl 4-hydroxylase alpha subunit" evidence="5">
    <location>
        <begin position="115"/>
        <end position="277"/>
    </location>
</feature>
<dbReference type="GO" id="GO:0051213">
    <property type="term" value="F:dioxygenase activity"/>
    <property type="evidence" value="ECO:0007669"/>
    <property type="project" value="UniProtKB-KW"/>
</dbReference>
<dbReference type="AlphaFoldDB" id="A0A3Q7UI73"/>
<dbReference type="PANTHER" id="PTHR24014:SF4">
    <property type="entry name" value="2-OXOGLUTARATE AND IRON-DEPENDENT OXYGENASE DOMAIN-CONTAINING PROTEIN 2"/>
    <property type="match status" value="1"/>
</dbReference>
<evidence type="ECO:0000256" key="4">
    <source>
        <dbReference type="ARBA" id="ARBA00023002"/>
    </source>
</evidence>
<keyword evidence="2" id="KW-0847">Vitamin C</keyword>
<dbReference type="Proteomes" id="UP001652641">
    <property type="component" value="Chromosome 10"/>
</dbReference>
<keyword evidence="6" id="KW-1185">Reference proteome</keyword>
<dbReference type="SMART" id="SM00702">
    <property type="entry name" value="P4Hc"/>
    <property type="match status" value="1"/>
</dbReference>
<dbReference type="RefSeq" id="XP_025872902.1">
    <property type="nucleotide sequence ID" value="XM_026017117.2"/>
</dbReference>
<evidence type="ECO:0000256" key="1">
    <source>
        <dbReference type="ARBA" id="ARBA00001961"/>
    </source>
</evidence>
<keyword evidence="4" id="KW-0560">Oxidoreductase</keyword>
<evidence type="ECO:0000256" key="3">
    <source>
        <dbReference type="ARBA" id="ARBA00022964"/>
    </source>
</evidence>
<dbReference type="GO" id="GO:0005506">
    <property type="term" value="F:iron ion binding"/>
    <property type="evidence" value="ECO:0007669"/>
    <property type="project" value="InterPro"/>
</dbReference>
<dbReference type="InterPro" id="IPR006620">
    <property type="entry name" value="Pro_4_hyd_alph"/>
</dbReference>
<dbReference type="CTD" id="79676"/>
<gene>
    <name evidence="7" type="primary">OGFOD2</name>
</gene>
<accession>A0A3Q7UI73</accession>
<dbReference type="GeneID" id="112933837"/>
<evidence type="ECO:0000313" key="6">
    <source>
        <dbReference type="Proteomes" id="UP001652641"/>
    </source>
</evidence>
<dbReference type="PANTHER" id="PTHR24014">
    <property type="entry name" value="2-OXOGLUTARATE AND IRON-DEPENDENT OXYGENASE DOMAIN-CONTAINING PROTEIN 2"/>
    <property type="match status" value="1"/>
</dbReference>
<evidence type="ECO:0000313" key="7">
    <source>
        <dbReference type="RefSeq" id="XP_025872902.1"/>
    </source>
</evidence>
<evidence type="ECO:0000256" key="2">
    <source>
        <dbReference type="ARBA" id="ARBA00022896"/>
    </source>
</evidence>
<reference evidence="7" key="2">
    <citation type="submission" date="2025-08" db="UniProtKB">
        <authorList>
            <consortium name="RefSeq"/>
        </authorList>
    </citation>
    <scope>IDENTIFICATION</scope>
    <source>
        <tissue evidence="7">Cell line</tissue>
    </source>
</reference>
<comment type="cofactor">
    <cofactor evidence="1">
        <name>L-ascorbate</name>
        <dbReference type="ChEBI" id="CHEBI:38290"/>
    </cofactor>
</comment>